<evidence type="ECO:0000313" key="1">
    <source>
        <dbReference type="EMBL" id="KAE9530089.1"/>
    </source>
</evidence>
<accession>A0A6G0TD70</accession>
<proteinExistence type="predicted"/>
<dbReference type="AlphaFoldDB" id="A0A6G0TD70"/>
<protein>
    <submittedName>
        <fullName evidence="1">Uncharacterized protein</fullName>
    </submittedName>
</protein>
<evidence type="ECO:0000313" key="2">
    <source>
        <dbReference type="Proteomes" id="UP000475862"/>
    </source>
</evidence>
<gene>
    <name evidence="1" type="ORF">AGLY_011551</name>
</gene>
<dbReference type="Proteomes" id="UP000475862">
    <property type="component" value="Unassembled WGS sequence"/>
</dbReference>
<comment type="caution">
    <text evidence="1">The sequence shown here is derived from an EMBL/GenBank/DDBJ whole genome shotgun (WGS) entry which is preliminary data.</text>
</comment>
<name>A0A6G0TD70_APHGL</name>
<sequence>MESSKRGARGVEKSRNSLFLFYSQNFLTIYLTIYKHLRPIEILFIFREFFYTNKNIFLFSNDDTFSISYSKAECERSRVTHKFKYSRIILLCKITQTPQKRIVFECVRLYCAWVKKKTNSALTSSYDILSKFLNKRIQQHSTLFHRQVVINSENYKVCQKTFLDSERSDECIDFTMIITSRNNASISNFGGGFRWKSEYPWCIIEFKFLRNLSKTRKFAIIEQLKTYLTLQKKKD</sequence>
<dbReference type="EMBL" id="VYZN01000043">
    <property type="protein sequence ID" value="KAE9530089.1"/>
    <property type="molecule type" value="Genomic_DNA"/>
</dbReference>
<organism evidence="1 2">
    <name type="scientific">Aphis glycines</name>
    <name type="common">Soybean aphid</name>
    <dbReference type="NCBI Taxonomy" id="307491"/>
    <lineage>
        <taxon>Eukaryota</taxon>
        <taxon>Metazoa</taxon>
        <taxon>Ecdysozoa</taxon>
        <taxon>Arthropoda</taxon>
        <taxon>Hexapoda</taxon>
        <taxon>Insecta</taxon>
        <taxon>Pterygota</taxon>
        <taxon>Neoptera</taxon>
        <taxon>Paraneoptera</taxon>
        <taxon>Hemiptera</taxon>
        <taxon>Sternorrhyncha</taxon>
        <taxon>Aphidomorpha</taxon>
        <taxon>Aphidoidea</taxon>
        <taxon>Aphididae</taxon>
        <taxon>Aphidini</taxon>
        <taxon>Aphis</taxon>
        <taxon>Aphis</taxon>
    </lineage>
</organism>
<keyword evidence="2" id="KW-1185">Reference proteome</keyword>
<reference evidence="1 2" key="1">
    <citation type="submission" date="2019-08" db="EMBL/GenBank/DDBJ databases">
        <title>The genome of the soybean aphid Biotype 1, its phylome, world population structure and adaptation to the North American continent.</title>
        <authorList>
            <person name="Giordano R."/>
            <person name="Donthu R.K."/>
            <person name="Hernandez A.G."/>
            <person name="Wright C.L."/>
            <person name="Zimin A.V."/>
        </authorList>
    </citation>
    <scope>NUCLEOTIDE SEQUENCE [LARGE SCALE GENOMIC DNA]</scope>
    <source>
        <tissue evidence="1">Whole aphids</tissue>
    </source>
</reference>